<gene>
    <name evidence="2" type="ORF">Scep_011532</name>
</gene>
<sequence length="85" mass="9262">MASHPHRPREKGGSSHPPLCGVFLSRPRLAGGPTSRAEGPQRQRRWGSWVTGQGGARASPSLGHHEELELPPPMVVRTVRRSVDL</sequence>
<name>A0AAP0JDJ2_9MAGN</name>
<evidence type="ECO:0000313" key="2">
    <source>
        <dbReference type="EMBL" id="KAK9132004.1"/>
    </source>
</evidence>
<evidence type="ECO:0000256" key="1">
    <source>
        <dbReference type="SAM" id="MobiDB-lite"/>
    </source>
</evidence>
<dbReference type="EMBL" id="JBBNAG010000005">
    <property type="protein sequence ID" value="KAK9132004.1"/>
    <property type="molecule type" value="Genomic_DNA"/>
</dbReference>
<evidence type="ECO:0000313" key="3">
    <source>
        <dbReference type="Proteomes" id="UP001419268"/>
    </source>
</evidence>
<keyword evidence="3" id="KW-1185">Reference proteome</keyword>
<proteinExistence type="predicted"/>
<organism evidence="2 3">
    <name type="scientific">Stephania cephalantha</name>
    <dbReference type="NCBI Taxonomy" id="152367"/>
    <lineage>
        <taxon>Eukaryota</taxon>
        <taxon>Viridiplantae</taxon>
        <taxon>Streptophyta</taxon>
        <taxon>Embryophyta</taxon>
        <taxon>Tracheophyta</taxon>
        <taxon>Spermatophyta</taxon>
        <taxon>Magnoliopsida</taxon>
        <taxon>Ranunculales</taxon>
        <taxon>Menispermaceae</taxon>
        <taxon>Menispermoideae</taxon>
        <taxon>Cissampelideae</taxon>
        <taxon>Stephania</taxon>
    </lineage>
</organism>
<comment type="caution">
    <text evidence="2">The sequence shown here is derived from an EMBL/GenBank/DDBJ whole genome shotgun (WGS) entry which is preliminary data.</text>
</comment>
<dbReference type="AlphaFoldDB" id="A0AAP0JDJ2"/>
<dbReference type="Proteomes" id="UP001419268">
    <property type="component" value="Unassembled WGS sequence"/>
</dbReference>
<reference evidence="2 3" key="1">
    <citation type="submission" date="2024-01" db="EMBL/GenBank/DDBJ databases">
        <title>Genome assemblies of Stephania.</title>
        <authorList>
            <person name="Yang L."/>
        </authorList>
    </citation>
    <scope>NUCLEOTIDE SEQUENCE [LARGE SCALE GENOMIC DNA]</scope>
    <source>
        <strain evidence="2">JXDWG</strain>
        <tissue evidence="2">Leaf</tissue>
    </source>
</reference>
<feature type="region of interest" description="Disordered" evidence="1">
    <location>
        <begin position="1"/>
        <end position="68"/>
    </location>
</feature>
<accession>A0AAP0JDJ2</accession>
<protein>
    <submittedName>
        <fullName evidence="2">Uncharacterized protein</fullName>
    </submittedName>
</protein>